<dbReference type="SFLD" id="SFLDG01067">
    <property type="entry name" value="SPASM/twitch_domain_containing"/>
    <property type="match status" value="1"/>
</dbReference>
<dbReference type="GO" id="GO:0051539">
    <property type="term" value="F:4 iron, 4 sulfur cluster binding"/>
    <property type="evidence" value="ECO:0007669"/>
    <property type="project" value="UniProtKB-KW"/>
</dbReference>
<evidence type="ECO:0000256" key="3">
    <source>
        <dbReference type="ARBA" id="ARBA00022691"/>
    </source>
</evidence>
<evidence type="ECO:0000256" key="1">
    <source>
        <dbReference type="ARBA" id="ARBA00001966"/>
    </source>
</evidence>
<keyword evidence="3" id="KW-0949">S-adenosyl-L-methionine</keyword>
<evidence type="ECO:0000256" key="5">
    <source>
        <dbReference type="ARBA" id="ARBA00023004"/>
    </source>
</evidence>
<dbReference type="SFLD" id="SFLDS00029">
    <property type="entry name" value="Radical_SAM"/>
    <property type="match status" value="1"/>
</dbReference>
<gene>
    <name evidence="8" type="primary">moaA</name>
    <name evidence="8" type="ORF">FGFEBGFE_00029</name>
</gene>
<evidence type="ECO:0000256" key="4">
    <source>
        <dbReference type="ARBA" id="ARBA00022723"/>
    </source>
</evidence>
<dbReference type="SMART" id="SM00729">
    <property type="entry name" value="Elp3"/>
    <property type="match status" value="1"/>
</dbReference>
<dbReference type="Gene3D" id="3.20.20.70">
    <property type="entry name" value="Aldolase class I"/>
    <property type="match status" value="1"/>
</dbReference>
<keyword evidence="2" id="KW-0004">4Fe-4S</keyword>
<dbReference type="InterPro" id="IPR034457">
    <property type="entry name" value="Organic_radical-activating"/>
</dbReference>
<dbReference type="GO" id="GO:0046872">
    <property type="term" value="F:metal ion binding"/>
    <property type="evidence" value="ECO:0007669"/>
    <property type="project" value="UniProtKB-KW"/>
</dbReference>
<dbReference type="PANTHER" id="PTHR30352:SF13">
    <property type="entry name" value="GLYCYL-RADICAL ENZYME ACTIVATING ENZYME YJJW-RELATED"/>
    <property type="match status" value="1"/>
</dbReference>
<dbReference type="GO" id="GO:0003824">
    <property type="term" value="F:catalytic activity"/>
    <property type="evidence" value="ECO:0007669"/>
    <property type="project" value="InterPro"/>
</dbReference>
<organism evidence="8">
    <name type="scientific">Candidatus Methanophagaceae archaeon ANME-1 ERB6</name>
    <dbReference type="NCBI Taxonomy" id="2759912"/>
    <lineage>
        <taxon>Archaea</taxon>
        <taxon>Methanobacteriati</taxon>
        <taxon>Methanobacteriota</taxon>
        <taxon>Stenosarchaea group</taxon>
        <taxon>Methanomicrobia</taxon>
        <taxon>Candidatus Methanophagales</taxon>
        <taxon>Candidatus Methanophagaceae</taxon>
    </lineage>
</organism>
<dbReference type="InterPro" id="IPR058240">
    <property type="entry name" value="rSAM_sf"/>
</dbReference>
<dbReference type="CDD" id="cd01335">
    <property type="entry name" value="Radical_SAM"/>
    <property type="match status" value="1"/>
</dbReference>
<sequence>MKVSYLSISEKRCTIQFYGCNFRCRACFADNEGYTEVTPGWLSAKIKQFDVEEIMLAGGEPTIYKKAIIDLVKSCNTKTILSTNGHLVDGKFIREMEQSGLDEVHIDLKAYSQSLHAWYTGQSNKNVLKAIELLNSSNLDFEVITVFIPGLIDKEEIEKIADFLSRINDNMNYRIIRYVPVGDISRRPTKSEIKGAVTIAEKYLKSVTSSLEERRHPVKRFRVFV</sequence>
<reference evidence="8" key="1">
    <citation type="submission" date="2020-06" db="EMBL/GenBank/DDBJ databases">
        <title>Unique genomic features of the anaerobic methanotrophic archaea.</title>
        <authorList>
            <person name="Chadwick G.L."/>
            <person name="Skennerton C.T."/>
            <person name="Laso-Perez R."/>
            <person name="Leu A.O."/>
            <person name="Speth D.R."/>
            <person name="Yu H."/>
            <person name="Morgan-Lang C."/>
            <person name="Hatzenpichler R."/>
            <person name="Goudeau D."/>
            <person name="Malmstrom R."/>
            <person name="Brazelton W.J."/>
            <person name="Woyke T."/>
            <person name="Hallam S.J."/>
            <person name="Tyson G.W."/>
            <person name="Wegener G."/>
            <person name="Boetius A."/>
            <person name="Orphan V."/>
        </authorList>
    </citation>
    <scope>NUCLEOTIDE SEQUENCE</scope>
</reference>
<evidence type="ECO:0000313" key="8">
    <source>
        <dbReference type="EMBL" id="QNO52308.1"/>
    </source>
</evidence>
<dbReference type="Pfam" id="PF04055">
    <property type="entry name" value="Radical_SAM"/>
    <property type="match status" value="1"/>
</dbReference>
<protein>
    <submittedName>
        <fullName evidence="8">GTP 3',8-cyclase</fullName>
    </submittedName>
</protein>
<keyword evidence="4" id="KW-0479">Metal-binding</keyword>
<keyword evidence="5" id="KW-0408">Iron</keyword>
<dbReference type="AlphaFoldDB" id="A0A7G9YWC4"/>
<dbReference type="InterPro" id="IPR007197">
    <property type="entry name" value="rSAM"/>
</dbReference>
<evidence type="ECO:0000256" key="2">
    <source>
        <dbReference type="ARBA" id="ARBA00022485"/>
    </source>
</evidence>
<dbReference type="PROSITE" id="PS51918">
    <property type="entry name" value="RADICAL_SAM"/>
    <property type="match status" value="1"/>
</dbReference>
<dbReference type="InterPro" id="IPR006638">
    <property type="entry name" value="Elp3/MiaA/NifB-like_rSAM"/>
</dbReference>
<feature type="domain" description="Radical SAM core" evidence="7">
    <location>
        <begin position="1"/>
        <end position="217"/>
    </location>
</feature>
<keyword evidence="6" id="KW-0411">Iron-sulfur</keyword>
<dbReference type="SUPFAM" id="SSF102114">
    <property type="entry name" value="Radical SAM enzymes"/>
    <property type="match status" value="1"/>
</dbReference>
<comment type="cofactor">
    <cofactor evidence="1">
        <name>[4Fe-4S] cluster</name>
        <dbReference type="ChEBI" id="CHEBI:49883"/>
    </cofactor>
</comment>
<evidence type="ECO:0000259" key="7">
    <source>
        <dbReference type="PROSITE" id="PS51918"/>
    </source>
</evidence>
<dbReference type="InterPro" id="IPR013785">
    <property type="entry name" value="Aldolase_TIM"/>
</dbReference>
<evidence type="ECO:0000256" key="6">
    <source>
        <dbReference type="ARBA" id="ARBA00023014"/>
    </source>
</evidence>
<proteinExistence type="predicted"/>
<dbReference type="EMBL" id="MT631506">
    <property type="protein sequence ID" value="QNO52308.1"/>
    <property type="molecule type" value="Genomic_DNA"/>
</dbReference>
<dbReference type="PANTHER" id="PTHR30352">
    <property type="entry name" value="PYRUVATE FORMATE-LYASE-ACTIVATING ENZYME"/>
    <property type="match status" value="1"/>
</dbReference>
<name>A0A7G9YWC4_9EURY</name>
<accession>A0A7G9YWC4</accession>